<comment type="similarity">
    <text evidence="1">Belongs to the ATP-dependent AMP-binding enzyme family.</text>
</comment>
<gene>
    <name evidence="4" type="ORF">F0562_031241</name>
</gene>
<accession>A0A5J5ATY1</accession>
<protein>
    <recommendedName>
        <fullName evidence="3">AMP-dependent synthetase/ligase domain-containing protein</fullName>
    </recommendedName>
</protein>
<dbReference type="InterPro" id="IPR042099">
    <property type="entry name" value="ANL_N_sf"/>
</dbReference>
<evidence type="ECO:0000259" key="3">
    <source>
        <dbReference type="Pfam" id="PF00501"/>
    </source>
</evidence>
<reference evidence="4 5" key="1">
    <citation type="submission" date="2019-09" db="EMBL/GenBank/DDBJ databases">
        <title>A chromosome-level genome assembly of the Chinese tupelo Nyssa sinensis.</title>
        <authorList>
            <person name="Yang X."/>
            <person name="Kang M."/>
            <person name="Yang Y."/>
            <person name="Xiong H."/>
            <person name="Wang M."/>
            <person name="Zhang Z."/>
            <person name="Wang Z."/>
            <person name="Wu H."/>
            <person name="Ma T."/>
            <person name="Liu J."/>
            <person name="Xi Z."/>
        </authorList>
    </citation>
    <scope>NUCLEOTIDE SEQUENCE [LARGE SCALE GENOMIC DNA]</scope>
    <source>
        <strain evidence="4">J267</strain>
        <tissue evidence="4">Leaf</tissue>
    </source>
</reference>
<dbReference type="InterPro" id="IPR000873">
    <property type="entry name" value="AMP-dep_synth/lig_dom"/>
</dbReference>
<dbReference type="EMBL" id="CM018041">
    <property type="protein sequence ID" value="KAA8533724.1"/>
    <property type="molecule type" value="Genomic_DNA"/>
</dbReference>
<organism evidence="4 5">
    <name type="scientific">Nyssa sinensis</name>
    <dbReference type="NCBI Taxonomy" id="561372"/>
    <lineage>
        <taxon>Eukaryota</taxon>
        <taxon>Viridiplantae</taxon>
        <taxon>Streptophyta</taxon>
        <taxon>Embryophyta</taxon>
        <taxon>Tracheophyta</taxon>
        <taxon>Spermatophyta</taxon>
        <taxon>Magnoliopsida</taxon>
        <taxon>eudicotyledons</taxon>
        <taxon>Gunneridae</taxon>
        <taxon>Pentapetalae</taxon>
        <taxon>asterids</taxon>
        <taxon>Cornales</taxon>
        <taxon>Nyssaceae</taxon>
        <taxon>Nyssa</taxon>
    </lineage>
</organism>
<name>A0A5J5ATY1_9ASTE</name>
<dbReference type="Gene3D" id="3.40.50.12780">
    <property type="entry name" value="N-terminal domain of ligase-like"/>
    <property type="match status" value="1"/>
</dbReference>
<dbReference type="GO" id="GO:0031956">
    <property type="term" value="F:medium-chain fatty acid-CoA ligase activity"/>
    <property type="evidence" value="ECO:0007669"/>
    <property type="project" value="TreeGrafter"/>
</dbReference>
<dbReference type="AlphaFoldDB" id="A0A5J5ATY1"/>
<dbReference type="SUPFAM" id="SSF56801">
    <property type="entry name" value="Acetyl-CoA synthetase-like"/>
    <property type="match status" value="1"/>
</dbReference>
<evidence type="ECO:0000313" key="5">
    <source>
        <dbReference type="Proteomes" id="UP000325577"/>
    </source>
</evidence>
<dbReference type="PANTHER" id="PTHR43201">
    <property type="entry name" value="ACYL-COA SYNTHETASE"/>
    <property type="match status" value="1"/>
</dbReference>
<evidence type="ECO:0000313" key="4">
    <source>
        <dbReference type="EMBL" id="KAA8533724.1"/>
    </source>
</evidence>
<keyword evidence="2" id="KW-0436">Ligase</keyword>
<dbReference type="Pfam" id="PF00501">
    <property type="entry name" value="AMP-binding"/>
    <property type="match status" value="1"/>
</dbReference>
<dbReference type="PANTHER" id="PTHR43201:SF5">
    <property type="entry name" value="MEDIUM-CHAIN ACYL-COA LIGASE ACSF2, MITOCHONDRIAL"/>
    <property type="match status" value="1"/>
</dbReference>
<keyword evidence="5" id="KW-1185">Reference proteome</keyword>
<dbReference type="GO" id="GO:0006631">
    <property type="term" value="P:fatty acid metabolic process"/>
    <property type="evidence" value="ECO:0007669"/>
    <property type="project" value="TreeGrafter"/>
</dbReference>
<dbReference type="Proteomes" id="UP000325577">
    <property type="component" value="Linkage Group LG18"/>
</dbReference>
<sequence>MPTMSLSDPSNPQTYTTPCHLCPNDFSESLQVPIEPTLAVLVPSAQHPPTVQPPAPSAGFAPSTPVLNGSFKLNSLPFHPMITRAKAGVFQPQSSGLSQPPYLWLPENSPNQRAVSVSGKFDLTHARLHQLIEKAASRLAAAGVKAGDVVALTFPNTVEFIIMFLAVIRVRATAAPLNSAYTSDEFEFYLSDTESKILLTSKEGNQPAQAAASKLKIPHCHIHAV</sequence>
<evidence type="ECO:0000256" key="2">
    <source>
        <dbReference type="ARBA" id="ARBA00022598"/>
    </source>
</evidence>
<proteinExistence type="inferred from homology"/>
<dbReference type="OrthoDB" id="3633556at2759"/>
<evidence type="ECO:0000256" key="1">
    <source>
        <dbReference type="ARBA" id="ARBA00006432"/>
    </source>
</evidence>
<feature type="domain" description="AMP-dependent synthetase/ligase" evidence="3">
    <location>
        <begin position="107"/>
        <end position="212"/>
    </location>
</feature>